<evidence type="ECO:0000259" key="1">
    <source>
        <dbReference type="PROSITE" id="PS51186"/>
    </source>
</evidence>
<evidence type="ECO:0000313" key="3">
    <source>
        <dbReference type="Proteomes" id="UP000034491"/>
    </source>
</evidence>
<dbReference type="GO" id="GO:0016747">
    <property type="term" value="F:acyltransferase activity, transferring groups other than amino-acyl groups"/>
    <property type="evidence" value="ECO:0007669"/>
    <property type="project" value="InterPro"/>
</dbReference>
<accession>A0A0M2RA85</accession>
<organism evidence="2 3">
    <name type="scientific">Kiloniella litopenaei</name>
    <dbReference type="NCBI Taxonomy" id="1549748"/>
    <lineage>
        <taxon>Bacteria</taxon>
        <taxon>Pseudomonadati</taxon>
        <taxon>Pseudomonadota</taxon>
        <taxon>Alphaproteobacteria</taxon>
        <taxon>Rhodospirillales</taxon>
        <taxon>Kiloniellaceae</taxon>
        <taxon>Kiloniella</taxon>
    </lineage>
</organism>
<sequence length="189" mass="21715">MTKSAIDVAIVKSLEELELAYTIRREVFMDEGGEPEDEQFDGNDFCSVHLIAKWDGVVCGTMRIRIISMDEGGTAMWERLAVQKNAREKNPWIFRSLLLNAKRYTEFMGLRTVLGIVENPKLMRFWRLYGFKPTGEKPLNYRGHEYTPIKLSLAVRKNEDTMKHAVTLRQAVRAFPDVFAQVQDAQAQG</sequence>
<dbReference type="InterPro" id="IPR000182">
    <property type="entry name" value="GNAT_dom"/>
</dbReference>
<dbReference type="AlphaFoldDB" id="A0A0M2RA85"/>
<dbReference type="PROSITE" id="PS51186">
    <property type="entry name" value="GNAT"/>
    <property type="match status" value="1"/>
</dbReference>
<gene>
    <name evidence="2" type="ORF">WH95_01205</name>
</gene>
<comment type="caution">
    <text evidence="2">The sequence shown here is derived from an EMBL/GenBank/DDBJ whole genome shotgun (WGS) entry which is preliminary data.</text>
</comment>
<dbReference type="SUPFAM" id="SSF55729">
    <property type="entry name" value="Acyl-CoA N-acyltransferases (Nat)"/>
    <property type="match status" value="1"/>
</dbReference>
<dbReference type="EMBL" id="LANI01000001">
    <property type="protein sequence ID" value="KKJ78727.1"/>
    <property type="molecule type" value="Genomic_DNA"/>
</dbReference>
<dbReference type="InterPro" id="IPR016181">
    <property type="entry name" value="Acyl_CoA_acyltransferase"/>
</dbReference>
<dbReference type="Gene3D" id="3.40.630.30">
    <property type="match status" value="1"/>
</dbReference>
<dbReference type="Proteomes" id="UP000034491">
    <property type="component" value="Unassembled WGS sequence"/>
</dbReference>
<proteinExistence type="predicted"/>
<reference evidence="2 3" key="1">
    <citation type="submission" date="2015-03" db="EMBL/GenBank/DDBJ databases">
        <title>Genome sequence of Kiloniella sp. P1-1, isolated from the gut microflora of Pacific white shrimp, Penaeus vannamei.</title>
        <authorList>
            <person name="Shao Z."/>
            <person name="Wang L."/>
            <person name="Li X."/>
        </authorList>
    </citation>
    <scope>NUCLEOTIDE SEQUENCE [LARGE SCALE GENOMIC DNA]</scope>
    <source>
        <strain evidence="2 3">P1-1</strain>
    </source>
</reference>
<dbReference type="STRING" id="1549748.WH95_01205"/>
<keyword evidence="3" id="KW-1185">Reference proteome</keyword>
<dbReference type="OrthoDB" id="9796171at2"/>
<protein>
    <recommendedName>
        <fullName evidence="1">N-acetyltransferase domain-containing protein</fullName>
    </recommendedName>
</protein>
<evidence type="ECO:0000313" key="2">
    <source>
        <dbReference type="EMBL" id="KKJ78727.1"/>
    </source>
</evidence>
<name>A0A0M2RA85_9PROT</name>
<feature type="domain" description="N-acetyltransferase" evidence="1">
    <location>
        <begin position="6"/>
        <end position="156"/>
    </location>
</feature>